<proteinExistence type="predicted"/>
<dbReference type="Proteomes" id="UP000570474">
    <property type="component" value="Unassembled WGS sequence"/>
</dbReference>
<feature type="transmembrane region" description="Helical" evidence="1">
    <location>
        <begin position="45"/>
        <end position="64"/>
    </location>
</feature>
<keyword evidence="3" id="KW-1185">Reference proteome</keyword>
<dbReference type="GO" id="GO:0008168">
    <property type="term" value="F:methyltransferase activity"/>
    <property type="evidence" value="ECO:0007669"/>
    <property type="project" value="UniProtKB-KW"/>
</dbReference>
<evidence type="ECO:0000313" key="3">
    <source>
        <dbReference type="Proteomes" id="UP000570474"/>
    </source>
</evidence>
<dbReference type="EMBL" id="JABAIA010000001">
    <property type="protein sequence ID" value="NLR64185.1"/>
    <property type="molecule type" value="Genomic_DNA"/>
</dbReference>
<dbReference type="Gene3D" id="3.40.50.150">
    <property type="entry name" value="Vaccinia Virus protein VP39"/>
    <property type="match status" value="1"/>
</dbReference>
<name>A0A847RTK1_9BACT</name>
<comment type="caution">
    <text evidence="2">The sequence shown here is derived from an EMBL/GenBank/DDBJ whole genome shotgun (WGS) entry which is preliminary data.</text>
</comment>
<keyword evidence="2" id="KW-0808">Transferase</keyword>
<evidence type="ECO:0000313" key="2">
    <source>
        <dbReference type="EMBL" id="NLR64185.1"/>
    </source>
</evidence>
<organism evidence="2 3">
    <name type="scientific">Chitinophaga varians</name>
    <dbReference type="NCBI Taxonomy" id="2202339"/>
    <lineage>
        <taxon>Bacteria</taxon>
        <taxon>Pseudomonadati</taxon>
        <taxon>Bacteroidota</taxon>
        <taxon>Chitinophagia</taxon>
        <taxon>Chitinophagales</taxon>
        <taxon>Chitinophagaceae</taxon>
        <taxon>Chitinophaga</taxon>
    </lineage>
</organism>
<feature type="transmembrane region" description="Helical" evidence="1">
    <location>
        <begin position="20"/>
        <end position="39"/>
    </location>
</feature>
<reference evidence="2 3" key="1">
    <citation type="submission" date="2020-04" db="EMBL/GenBank/DDBJ databases">
        <authorList>
            <person name="Yin C."/>
        </authorList>
    </citation>
    <scope>NUCLEOTIDE SEQUENCE [LARGE SCALE GENOMIC DNA]</scope>
    <source>
        <strain evidence="2 3">Ae27</strain>
    </source>
</reference>
<sequence>MEGIKRKPFQGVMNIVRFNWHFYVLSMGLLIAGLFFRHLVPVQLLLWLLIASSVLSLGVSWYIYDVSRLYQLRWLDGLNVRTNGRIVNINAGFDETSHLLAHKYPEAQLRVFDFYDPAKHTEVSIERARKMYPPYPGTEVVGTSAVPLSHASTDIIFLFMAAHEIRDGRERKIFFEQLCDALPEDGRLIVLEHLRDPFNFMAYNIGFFHFFSARTWKEVFTLAGLSVEEERKVTPFLSAFILCKNGTTS</sequence>
<dbReference type="GO" id="GO:0032259">
    <property type="term" value="P:methylation"/>
    <property type="evidence" value="ECO:0007669"/>
    <property type="project" value="UniProtKB-KW"/>
</dbReference>
<keyword evidence="1" id="KW-1133">Transmembrane helix</keyword>
<dbReference type="InterPro" id="IPR029063">
    <property type="entry name" value="SAM-dependent_MTases_sf"/>
</dbReference>
<keyword evidence="1" id="KW-0812">Transmembrane</keyword>
<dbReference type="SUPFAM" id="SSF53335">
    <property type="entry name" value="S-adenosyl-L-methionine-dependent methyltransferases"/>
    <property type="match status" value="1"/>
</dbReference>
<keyword evidence="1" id="KW-0472">Membrane</keyword>
<gene>
    <name evidence="2" type="ORF">HGH92_07695</name>
</gene>
<protein>
    <submittedName>
        <fullName evidence="2">Methyltransferase</fullName>
    </submittedName>
</protein>
<accession>A0A847RTK1</accession>
<keyword evidence="2" id="KW-0489">Methyltransferase</keyword>
<dbReference type="AlphaFoldDB" id="A0A847RTK1"/>
<dbReference type="RefSeq" id="WP_168870138.1">
    <property type="nucleotide sequence ID" value="NZ_JABAIA010000001.1"/>
</dbReference>
<evidence type="ECO:0000256" key="1">
    <source>
        <dbReference type="SAM" id="Phobius"/>
    </source>
</evidence>